<feature type="transmembrane region" description="Helical" evidence="1">
    <location>
        <begin position="6"/>
        <end position="27"/>
    </location>
</feature>
<keyword evidence="3" id="KW-1185">Reference proteome</keyword>
<sequence>MSEEQFANLAVPLLCTGLILYMFFIIYKLAKESKAGKKGFLVLLFVLGFGMFGFIAKTILTEILQK</sequence>
<evidence type="ECO:0000313" key="3">
    <source>
        <dbReference type="Proteomes" id="UP000604481"/>
    </source>
</evidence>
<dbReference type="EMBL" id="JADFUA010000013">
    <property type="protein sequence ID" value="MBE9610752.1"/>
    <property type="molecule type" value="Genomic_DNA"/>
</dbReference>
<proteinExistence type="predicted"/>
<comment type="caution">
    <text evidence="2">The sequence shown here is derived from an EMBL/GenBank/DDBJ whole genome shotgun (WGS) entry which is preliminary data.</text>
</comment>
<keyword evidence="1" id="KW-1133">Transmembrane helix</keyword>
<organism evidence="2 3">
    <name type="scientific">Chitinilyticum piscinae</name>
    <dbReference type="NCBI Taxonomy" id="2866724"/>
    <lineage>
        <taxon>Bacteria</taxon>
        <taxon>Pseudomonadati</taxon>
        <taxon>Pseudomonadota</taxon>
        <taxon>Betaproteobacteria</taxon>
        <taxon>Neisseriales</taxon>
        <taxon>Chitinibacteraceae</taxon>
        <taxon>Chitinilyticum</taxon>
    </lineage>
</organism>
<dbReference type="AlphaFoldDB" id="A0A8J7FMJ0"/>
<keyword evidence="1" id="KW-0812">Transmembrane</keyword>
<dbReference type="Pfam" id="PF10981">
    <property type="entry name" value="DUF2788"/>
    <property type="match status" value="1"/>
</dbReference>
<evidence type="ECO:0000313" key="2">
    <source>
        <dbReference type="EMBL" id="MBE9610752.1"/>
    </source>
</evidence>
<evidence type="ECO:0000256" key="1">
    <source>
        <dbReference type="SAM" id="Phobius"/>
    </source>
</evidence>
<dbReference type="InterPro" id="IPR021249">
    <property type="entry name" value="DUF2788"/>
</dbReference>
<name>A0A8J7FMJ0_9NEIS</name>
<keyword evidence="1" id="KW-0472">Membrane</keyword>
<dbReference type="RefSeq" id="WP_194117300.1">
    <property type="nucleotide sequence ID" value="NZ_JADFUA010000013.1"/>
</dbReference>
<accession>A0A8J7FMJ0</accession>
<feature type="transmembrane region" description="Helical" evidence="1">
    <location>
        <begin position="39"/>
        <end position="60"/>
    </location>
</feature>
<dbReference type="Proteomes" id="UP000604481">
    <property type="component" value="Unassembled WGS sequence"/>
</dbReference>
<protein>
    <submittedName>
        <fullName evidence="2">DUF2788 domain-containing protein</fullName>
    </submittedName>
</protein>
<gene>
    <name evidence="2" type="ORF">INR99_15540</name>
</gene>
<reference evidence="2 3" key="1">
    <citation type="submission" date="2020-10" db="EMBL/GenBank/DDBJ databases">
        <title>The genome sequence of Chitinilyticum litopenaei 4Y14.</title>
        <authorList>
            <person name="Liu Y."/>
        </authorList>
    </citation>
    <scope>NUCLEOTIDE SEQUENCE [LARGE SCALE GENOMIC DNA]</scope>
    <source>
        <strain evidence="2 3">4Y14</strain>
    </source>
</reference>